<protein>
    <submittedName>
        <fullName evidence="1">Uncharacterized protein</fullName>
    </submittedName>
</protein>
<dbReference type="EMBL" id="JAFNEN010000102">
    <property type="protein sequence ID" value="KAG8194563.1"/>
    <property type="molecule type" value="Genomic_DNA"/>
</dbReference>
<evidence type="ECO:0000313" key="1">
    <source>
        <dbReference type="EMBL" id="KAG8194563.1"/>
    </source>
</evidence>
<dbReference type="Proteomes" id="UP000827092">
    <property type="component" value="Unassembled WGS sequence"/>
</dbReference>
<accession>A0AAV6VEX5</accession>
<organism evidence="1 2">
    <name type="scientific">Oedothorax gibbosus</name>
    <dbReference type="NCBI Taxonomy" id="931172"/>
    <lineage>
        <taxon>Eukaryota</taxon>
        <taxon>Metazoa</taxon>
        <taxon>Ecdysozoa</taxon>
        <taxon>Arthropoda</taxon>
        <taxon>Chelicerata</taxon>
        <taxon>Arachnida</taxon>
        <taxon>Araneae</taxon>
        <taxon>Araneomorphae</taxon>
        <taxon>Entelegynae</taxon>
        <taxon>Araneoidea</taxon>
        <taxon>Linyphiidae</taxon>
        <taxon>Erigoninae</taxon>
        <taxon>Oedothorax</taxon>
    </lineage>
</organism>
<reference evidence="1 2" key="1">
    <citation type="journal article" date="2022" name="Nat. Ecol. Evol.">
        <title>A masculinizing supergene underlies an exaggerated male reproductive morph in a spider.</title>
        <authorList>
            <person name="Hendrickx F."/>
            <person name="De Corte Z."/>
            <person name="Sonet G."/>
            <person name="Van Belleghem S.M."/>
            <person name="Kostlbacher S."/>
            <person name="Vangestel C."/>
        </authorList>
    </citation>
    <scope>NUCLEOTIDE SEQUENCE [LARGE SCALE GENOMIC DNA]</scope>
    <source>
        <strain evidence="1">W744_W776</strain>
    </source>
</reference>
<sequence>MGSSIARMHAWLFPVERRDAAEKFLIKMEIFRGNYAAMGIYYLVDSPEPYQVGNIMAEMAFSFMVFGRGGPSVFLR</sequence>
<name>A0AAV6VEX5_9ARAC</name>
<proteinExistence type="predicted"/>
<keyword evidence="2" id="KW-1185">Reference proteome</keyword>
<comment type="caution">
    <text evidence="1">The sequence shown here is derived from an EMBL/GenBank/DDBJ whole genome shotgun (WGS) entry which is preliminary data.</text>
</comment>
<gene>
    <name evidence="1" type="ORF">JTE90_013306</name>
</gene>
<evidence type="ECO:0000313" key="2">
    <source>
        <dbReference type="Proteomes" id="UP000827092"/>
    </source>
</evidence>
<dbReference type="AlphaFoldDB" id="A0AAV6VEX5"/>